<reference evidence="1 2" key="1">
    <citation type="submission" date="2017-02" db="EMBL/GenBank/DDBJ databases">
        <authorList>
            <person name="Peterson S.W."/>
        </authorList>
    </citation>
    <scope>NUCLEOTIDE SEQUENCE [LARGE SCALE GENOMIC DNA]</scope>
    <source>
        <strain evidence="1 2">DSM 16080</strain>
    </source>
</reference>
<protein>
    <submittedName>
        <fullName evidence="1">Uncharacterized protein</fullName>
    </submittedName>
</protein>
<organism evidence="1 2">
    <name type="scientific">Paucidesulfovibrio gracilis DSM 16080</name>
    <dbReference type="NCBI Taxonomy" id="1121449"/>
    <lineage>
        <taxon>Bacteria</taxon>
        <taxon>Pseudomonadati</taxon>
        <taxon>Thermodesulfobacteriota</taxon>
        <taxon>Desulfovibrionia</taxon>
        <taxon>Desulfovibrionales</taxon>
        <taxon>Desulfovibrionaceae</taxon>
        <taxon>Paucidesulfovibrio</taxon>
    </lineage>
</organism>
<proteinExistence type="predicted"/>
<evidence type="ECO:0000313" key="2">
    <source>
        <dbReference type="Proteomes" id="UP000190027"/>
    </source>
</evidence>
<name>A0A1T4WLM8_9BACT</name>
<accession>A0A1T4WLM8</accession>
<dbReference type="AlphaFoldDB" id="A0A1T4WLM8"/>
<gene>
    <name evidence="1" type="ORF">SAMN02745704_01103</name>
</gene>
<sequence length="93" mass="10956">MYYHGNWASFFMNLSMFQVIPCAWFICVRLSSESIICNFIVFEMVKYQERIGEPEPDGLDRNQQMNPKRDQKIVTRCTSASEGFDIWWLGGVF</sequence>
<evidence type="ECO:0000313" key="1">
    <source>
        <dbReference type="EMBL" id="SKA78234.1"/>
    </source>
</evidence>
<dbReference type="Proteomes" id="UP000190027">
    <property type="component" value="Unassembled WGS sequence"/>
</dbReference>
<dbReference type="EMBL" id="FUYC01000003">
    <property type="protein sequence ID" value="SKA78234.1"/>
    <property type="molecule type" value="Genomic_DNA"/>
</dbReference>
<keyword evidence="2" id="KW-1185">Reference proteome</keyword>